<reference evidence="1" key="2">
    <citation type="submission" date="2023-05" db="EMBL/GenBank/DDBJ databases">
        <authorList>
            <person name="Fouks B."/>
        </authorList>
    </citation>
    <scope>NUCLEOTIDE SEQUENCE</scope>
    <source>
        <strain evidence="1">Stay&amp;Tobe</strain>
        <tissue evidence="1">Testes</tissue>
    </source>
</reference>
<protein>
    <submittedName>
        <fullName evidence="1">Uncharacterized protein</fullName>
    </submittedName>
</protein>
<reference evidence="1" key="1">
    <citation type="journal article" date="2023" name="IScience">
        <title>Live-bearing cockroach genome reveals convergent evolutionary mechanisms linked to viviparity in insects and beyond.</title>
        <authorList>
            <person name="Fouks B."/>
            <person name="Harrison M.C."/>
            <person name="Mikhailova A.A."/>
            <person name="Marchal E."/>
            <person name="English S."/>
            <person name="Carruthers M."/>
            <person name="Jennings E.C."/>
            <person name="Chiamaka E.L."/>
            <person name="Frigard R.A."/>
            <person name="Pippel M."/>
            <person name="Attardo G.M."/>
            <person name="Benoit J.B."/>
            <person name="Bornberg-Bauer E."/>
            <person name="Tobe S.S."/>
        </authorList>
    </citation>
    <scope>NUCLEOTIDE SEQUENCE</scope>
    <source>
        <strain evidence="1">Stay&amp;Tobe</strain>
    </source>
</reference>
<keyword evidence="2" id="KW-1185">Reference proteome</keyword>
<feature type="non-terminal residue" evidence="1">
    <location>
        <position position="51"/>
    </location>
</feature>
<organism evidence="1 2">
    <name type="scientific">Diploptera punctata</name>
    <name type="common">Pacific beetle cockroach</name>
    <dbReference type="NCBI Taxonomy" id="6984"/>
    <lineage>
        <taxon>Eukaryota</taxon>
        <taxon>Metazoa</taxon>
        <taxon>Ecdysozoa</taxon>
        <taxon>Arthropoda</taxon>
        <taxon>Hexapoda</taxon>
        <taxon>Insecta</taxon>
        <taxon>Pterygota</taxon>
        <taxon>Neoptera</taxon>
        <taxon>Polyneoptera</taxon>
        <taxon>Dictyoptera</taxon>
        <taxon>Blattodea</taxon>
        <taxon>Blaberoidea</taxon>
        <taxon>Blaberidae</taxon>
        <taxon>Diplopterinae</taxon>
        <taxon>Diploptera</taxon>
    </lineage>
</organism>
<evidence type="ECO:0000313" key="1">
    <source>
        <dbReference type="EMBL" id="KAJ9596431.1"/>
    </source>
</evidence>
<comment type="caution">
    <text evidence="1">The sequence shown here is derived from an EMBL/GenBank/DDBJ whole genome shotgun (WGS) entry which is preliminary data.</text>
</comment>
<dbReference type="AlphaFoldDB" id="A0AAD8AD45"/>
<accession>A0AAD8AD45</accession>
<dbReference type="Proteomes" id="UP001233999">
    <property type="component" value="Unassembled WGS sequence"/>
</dbReference>
<name>A0AAD8AD45_DIPPU</name>
<evidence type="ECO:0000313" key="2">
    <source>
        <dbReference type="Proteomes" id="UP001233999"/>
    </source>
</evidence>
<sequence length="51" mass="5952">SRSLLDCLIHFPIHVNLFSISTYSLSKTCFTEDYLSVQRFLQVLMTVLNTR</sequence>
<proteinExistence type="predicted"/>
<feature type="non-terminal residue" evidence="1">
    <location>
        <position position="1"/>
    </location>
</feature>
<dbReference type="EMBL" id="JASPKZ010001989">
    <property type="protein sequence ID" value="KAJ9596431.1"/>
    <property type="molecule type" value="Genomic_DNA"/>
</dbReference>
<gene>
    <name evidence="1" type="ORF">L9F63_012549</name>
</gene>